<dbReference type="Proteomes" id="UP000019247">
    <property type="component" value="Unassembled WGS sequence"/>
</dbReference>
<gene>
    <name evidence="2" type="ORF">LFAB_16450</name>
</gene>
<dbReference type="OrthoDB" id="2323174at2"/>
<keyword evidence="1" id="KW-1133">Transmembrane helix</keyword>
<keyword evidence="1" id="KW-0812">Transmembrane</keyword>
<sequence>MENLAWLFDVSLIVTIVFGAAVIGLSICWWLIFKRTVRRFNQTGNHHAR</sequence>
<feature type="transmembrane region" description="Helical" evidence="1">
    <location>
        <begin position="6"/>
        <end position="32"/>
    </location>
</feature>
<dbReference type="AlphaFoldDB" id="W6TBH8"/>
<evidence type="ECO:0000256" key="1">
    <source>
        <dbReference type="SAM" id="Phobius"/>
    </source>
</evidence>
<protein>
    <submittedName>
        <fullName evidence="2">Uncharacterized protein</fullName>
    </submittedName>
</protein>
<evidence type="ECO:0000313" key="2">
    <source>
        <dbReference type="EMBL" id="ETY72665.1"/>
    </source>
</evidence>
<name>W6TBH8_9LACO</name>
<dbReference type="HOGENOM" id="CLU_3136999_0_0_9"/>
<comment type="caution">
    <text evidence="2">The sequence shown here is derived from an EMBL/GenBank/DDBJ whole genome shotgun (WGS) entry which is preliminary data.</text>
</comment>
<organism evidence="2 3">
    <name type="scientific">Lactiplantibacillus fabifermentans T30PCM01</name>
    <dbReference type="NCBI Taxonomy" id="1400520"/>
    <lineage>
        <taxon>Bacteria</taxon>
        <taxon>Bacillati</taxon>
        <taxon>Bacillota</taxon>
        <taxon>Bacilli</taxon>
        <taxon>Lactobacillales</taxon>
        <taxon>Lactobacillaceae</taxon>
        <taxon>Lactiplantibacillus</taxon>
    </lineage>
</organism>
<keyword evidence="1" id="KW-0472">Membrane</keyword>
<dbReference type="RefSeq" id="WP_156093504.1">
    <property type="nucleotide sequence ID" value="NZ_KK036539.1"/>
</dbReference>
<evidence type="ECO:0000313" key="3">
    <source>
        <dbReference type="Proteomes" id="UP000019247"/>
    </source>
</evidence>
<dbReference type="PATRIC" id="fig|1400520.3.peg.3233"/>
<reference evidence="2 3" key="1">
    <citation type="journal article" date="2014" name="Genome Announc.">
        <title>Genome Sequence of Lactobacillus fabifermentans Strain T30PCM01, Isolated from Fermenting Grape Marc.</title>
        <authorList>
            <person name="Treu L."/>
            <person name="Vendramin V."/>
            <person name="Bovo B."/>
            <person name="Giacomini A."/>
            <person name="Corich V."/>
            <person name="Campanaro S."/>
        </authorList>
    </citation>
    <scope>NUCLEOTIDE SEQUENCE [LARGE SCALE GENOMIC DNA]</scope>
    <source>
        <strain evidence="2 3">T30PCM01</strain>
    </source>
</reference>
<dbReference type="EMBL" id="AWWK01000093">
    <property type="protein sequence ID" value="ETY72665.1"/>
    <property type="molecule type" value="Genomic_DNA"/>
</dbReference>
<proteinExistence type="predicted"/>
<accession>W6TBH8</accession>